<dbReference type="Gene3D" id="3.30.40.10">
    <property type="entry name" value="Zinc/RING finger domain, C3HC4 (zinc finger)"/>
    <property type="match status" value="1"/>
</dbReference>
<keyword evidence="11" id="KW-1185">Reference proteome</keyword>
<dbReference type="PROSITE" id="PS50089">
    <property type="entry name" value="ZF_RING_2"/>
    <property type="match status" value="1"/>
</dbReference>
<dbReference type="Pfam" id="PF00097">
    <property type="entry name" value="zf-C3HC4"/>
    <property type="match status" value="1"/>
</dbReference>
<dbReference type="STRING" id="105231.A0A1Y1IPF7"/>
<dbReference type="InterPro" id="IPR001841">
    <property type="entry name" value="Znf_RING"/>
</dbReference>
<dbReference type="Proteomes" id="UP000054558">
    <property type="component" value="Unassembled WGS sequence"/>
</dbReference>
<evidence type="ECO:0000256" key="2">
    <source>
        <dbReference type="ARBA" id="ARBA00022741"/>
    </source>
</evidence>
<evidence type="ECO:0000313" key="10">
    <source>
        <dbReference type="EMBL" id="GAQ92624.1"/>
    </source>
</evidence>
<evidence type="ECO:0000259" key="9">
    <source>
        <dbReference type="PROSITE" id="PS50089"/>
    </source>
</evidence>
<dbReference type="InterPro" id="IPR050628">
    <property type="entry name" value="SNF2_RAD54_helicase_TF"/>
</dbReference>
<dbReference type="AlphaFoldDB" id="A0A1Y1IPF7"/>
<reference evidence="10 11" key="1">
    <citation type="journal article" date="2014" name="Nat. Commun.">
        <title>Klebsormidium flaccidum genome reveals primary factors for plant terrestrial adaptation.</title>
        <authorList>
            <person name="Hori K."/>
            <person name="Maruyama F."/>
            <person name="Fujisawa T."/>
            <person name="Togashi T."/>
            <person name="Yamamoto N."/>
            <person name="Seo M."/>
            <person name="Sato S."/>
            <person name="Yamada T."/>
            <person name="Mori H."/>
            <person name="Tajima N."/>
            <person name="Moriyama T."/>
            <person name="Ikeuchi M."/>
            <person name="Watanabe M."/>
            <person name="Wada H."/>
            <person name="Kobayashi K."/>
            <person name="Saito M."/>
            <person name="Masuda T."/>
            <person name="Sasaki-Sekimoto Y."/>
            <person name="Mashiguchi K."/>
            <person name="Awai K."/>
            <person name="Shimojima M."/>
            <person name="Masuda S."/>
            <person name="Iwai M."/>
            <person name="Nobusawa T."/>
            <person name="Narise T."/>
            <person name="Kondo S."/>
            <person name="Saito H."/>
            <person name="Sato R."/>
            <person name="Murakawa M."/>
            <person name="Ihara Y."/>
            <person name="Oshima-Yamada Y."/>
            <person name="Ohtaka K."/>
            <person name="Satoh M."/>
            <person name="Sonobe K."/>
            <person name="Ishii M."/>
            <person name="Ohtani R."/>
            <person name="Kanamori-Sato M."/>
            <person name="Honoki R."/>
            <person name="Miyazaki D."/>
            <person name="Mochizuki H."/>
            <person name="Umetsu J."/>
            <person name="Higashi K."/>
            <person name="Shibata D."/>
            <person name="Kamiya Y."/>
            <person name="Sato N."/>
            <person name="Nakamura Y."/>
            <person name="Tabata S."/>
            <person name="Ida S."/>
            <person name="Kurokawa K."/>
            <person name="Ohta H."/>
        </authorList>
    </citation>
    <scope>NUCLEOTIDE SEQUENCE [LARGE SCALE GENOMIC DNA]</scope>
    <source>
        <strain evidence="10 11">NIES-2285</strain>
    </source>
</reference>
<evidence type="ECO:0000256" key="6">
    <source>
        <dbReference type="ARBA" id="ARBA00022833"/>
    </source>
</evidence>
<dbReference type="Gene3D" id="3.40.50.300">
    <property type="entry name" value="P-loop containing nucleotide triphosphate hydrolases"/>
    <property type="match status" value="1"/>
</dbReference>
<keyword evidence="4" id="KW-0378">Hydrolase</keyword>
<evidence type="ECO:0000256" key="4">
    <source>
        <dbReference type="ARBA" id="ARBA00022801"/>
    </source>
</evidence>
<dbReference type="GO" id="GO:0016787">
    <property type="term" value="F:hydrolase activity"/>
    <property type="evidence" value="ECO:0007669"/>
    <property type="project" value="UniProtKB-KW"/>
</dbReference>
<gene>
    <name evidence="10" type="ORF">KFL_010740035</name>
</gene>
<dbReference type="OMA" id="MVTACKH"/>
<keyword evidence="5" id="KW-0347">Helicase</keyword>
<keyword evidence="6" id="KW-0862">Zinc</keyword>
<evidence type="ECO:0000313" key="11">
    <source>
        <dbReference type="Proteomes" id="UP000054558"/>
    </source>
</evidence>
<dbReference type="GO" id="GO:0004386">
    <property type="term" value="F:helicase activity"/>
    <property type="evidence" value="ECO:0007669"/>
    <property type="project" value="UniProtKB-KW"/>
</dbReference>
<dbReference type="GO" id="GO:0008270">
    <property type="term" value="F:zinc ion binding"/>
    <property type="evidence" value="ECO:0007669"/>
    <property type="project" value="UniProtKB-KW"/>
</dbReference>
<keyword evidence="1" id="KW-0479">Metal-binding</keyword>
<feature type="domain" description="RING-type" evidence="9">
    <location>
        <begin position="4"/>
        <end position="36"/>
    </location>
</feature>
<dbReference type="InterPro" id="IPR027417">
    <property type="entry name" value="P-loop_NTPase"/>
</dbReference>
<proteinExistence type="predicted"/>
<dbReference type="InterPro" id="IPR013083">
    <property type="entry name" value="Znf_RING/FYVE/PHD"/>
</dbReference>
<evidence type="ECO:0000256" key="7">
    <source>
        <dbReference type="ARBA" id="ARBA00022840"/>
    </source>
</evidence>
<feature type="non-terminal residue" evidence="10">
    <location>
        <position position="1"/>
    </location>
</feature>
<keyword evidence="7" id="KW-0067">ATP-binding</keyword>
<evidence type="ECO:0000256" key="3">
    <source>
        <dbReference type="ARBA" id="ARBA00022771"/>
    </source>
</evidence>
<dbReference type="EMBL" id="DF238023">
    <property type="protein sequence ID" value="GAQ92624.1"/>
    <property type="molecule type" value="Genomic_DNA"/>
</dbReference>
<dbReference type="SUPFAM" id="SSF57850">
    <property type="entry name" value="RING/U-box"/>
    <property type="match status" value="1"/>
</dbReference>
<organism evidence="10 11">
    <name type="scientific">Klebsormidium nitens</name>
    <name type="common">Green alga</name>
    <name type="synonym">Ulothrix nitens</name>
    <dbReference type="NCBI Taxonomy" id="105231"/>
    <lineage>
        <taxon>Eukaryota</taxon>
        <taxon>Viridiplantae</taxon>
        <taxon>Streptophyta</taxon>
        <taxon>Klebsormidiophyceae</taxon>
        <taxon>Klebsormidiales</taxon>
        <taxon>Klebsormidiaceae</taxon>
        <taxon>Klebsormidium</taxon>
    </lineage>
</organism>
<dbReference type="PROSITE" id="PS00518">
    <property type="entry name" value="ZF_RING_1"/>
    <property type="match status" value="1"/>
</dbReference>
<dbReference type="PANTHER" id="PTHR45626">
    <property type="entry name" value="TRANSCRIPTION TERMINATION FACTOR 2-RELATED"/>
    <property type="match status" value="1"/>
</dbReference>
<keyword evidence="3 8" id="KW-0863">Zinc-finger</keyword>
<dbReference type="InterPro" id="IPR018957">
    <property type="entry name" value="Znf_C3HC4_RING-type"/>
</dbReference>
<dbReference type="OrthoDB" id="1747486at2759"/>
<protein>
    <recommendedName>
        <fullName evidence="9">RING-type domain-containing protein</fullName>
    </recommendedName>
</protein>
<dbReference type="InterPro" id="IPR017907">
    <property type="entry name" value="Znf_RING_CS"/>
</dbReference>
<accession>A0A1Y1IPF7</accession>
<dbReference type="GO" id="GO:0005524">
    <property type="term" value="F:ATP binding"/>
    <property type="evidence" value="ECO:0007669"/>
    <property type="project" value="UniProtKB-KW"/>
</dbReference>
<evidence type="ECO:0000256" key="8">
    <source>
        <dbReference type="PROSITE-ProRule" id="PRU00175"/>
    </source>
</evidence>
<dbReference type="PANTHER" id="PTHR45626:SF12">
    <property type="entry name" value="DNA REPAIR PROTEIN RAD16"/>
    <property type="match status" value="1"/>
</dbReference>
<evidence type="ECO:0000256" key="1">
    <source>
        <dbReference type="ARBA" id="ARBA00022723"/>
    </source>
</evidence>
<keyword evidence="2" id="KW-0547">Nucleotide-binding</keyword>
<name>A0A1Y1IPF7_KLENI</name>
<sequence length="168" mass="18005">VTACKHSFCRACLSEFVAGAGGDAETAREAGCPTCQRPLTVDLTETPLLLTFRSEVLPYLVESFMSTAKGVIIQRCLLSALTRSAQAAAVATAASISKKRTSILNRINLGGFQTSTKIEALREEIALMTEDDPSAKGLVLSQFTSMLDLCHFRLEKAGIKCTSSWTAP</sequence>
<evidence type="ECO:0000256" key="5">
    <source>
        <dbReference type="ARBA" id="ARBA00022806"/>
    </source>
</evidence>